<reference evidence="2 3" key="1">
    <citation type="submission" date="2019-10" db="EMBL/GenBank/DDBJ databases">
        <authorList>
            <person name="Palmer J.M."/>
        </authorList>
    </citation>
    <scope>NUCLEOTIDE SEQUENCE [LARGE SCALE GENOMIC DNA]</scope>
    <source>
        <strain evidence="2 3">TWF718</strain>
    </source>
</reference>
<dbReference type="AlphaFoldDB" id="A0AAN8N5W3"/>
<dbReference type="EMBL" id="JAVHNR010000002">
    <property type="protein sequence ID" value="KAK6351073.1"/>
    <property type="molecule type" value="Genomic_DNA"/>
</dbReference>
<proteinExistence type="predicted"/>
<sequence length="180" mass="19150">MAPVKPAATLSPVKDKTCEAFAKKGKNVEVLITVLLSTKRPDAFGLDASQVDWDLVAQRLNLKNAKTASTRFGQVKKELIECAESMNLTNLKTSEASGGDDIKSEDGGITPPETPTKVKPDPEPKKKRSPRGKVAKGGAKNGGGRGRGRKAVAVKDEEEEVKPEAEQGSVSREESPAALE</sequence>
<evidence type="ECO:0000256" key="1">
    <source>
        <dbReference type="SAM" id="MobiDB-lite"/>
    </source>
</evidence>
<feature type="compositionally biased region" description="Polar residues" evidence="1">
    <location>
        <begin position="86"/>
        <end position="96"/>
    </location>
</feature>
<organism evidence="2 3">
    <name type="scientific">Orbilia javanica</name>
    <dbReference type="NCBI Taxonomy" id="47235"/>
    <lineage>
        <taxon>Eukaryota</taxon>
        <taxon>Fungi</taxon>
        <taxon>Dikarya</taxon>
        <taxon>Ascomycota</taxon>
        <taxon>Pezizomycotina</taxon>
        <taxon>Orbiliomycetes</taxon>
        <taxon>Orbiliales</taxon>
        <taxon>Orbiliaceae</taxon>
        <taxon>Orbilia</taxon>
    </lineage>
</organism>
<feature type="region of interest" description="Disordered" evidence="1">
    <location>
        <begin position="86"/>
        <end position="180"/>
    </location>
</feature>
<keyword evidence="3" id="KW-1185">Reference proteome</keyword>
<feature type="compositionally biased region" description="Basic and acidic residues" evidence="1">
    <location>
        <begin position="171"/>
        <end position="180"/>
    </location>
</feature>
<protein>
    <submittedName>
        <fullName evidence="2">Uncharacterized protein</fullName>
    </submittedName>
</protein>
<evidence type="ECO:0000313" key="3">
    <source>
        <dbReference type="Proteomes" id="UP001313282"/>
    </source>
</evidence>
<evidence type="ECO:0000313" key="2">
    <source>
        <dbReference type="EMBL" id="KAK6351073.1"/>
    </source>
</evidence>
<name>A0AAN8N5W3_9PEZI</name>
<gene>
    <name evidence="2" type="ORF">TWF718_004246</name>
</gene>
<accession>A0AAN8N5W3</accession>
<comment type="caution">
    <text evidence="2">The sequence shown here is derived from an EMBL/GenBank/DDBJ whole genome shotgun (WGS) entry which is preliminary data.</text>
</comment>
<feature type="compositionally biased region" description="Basic residues" evidence="1">
    <location>
        <begin position="125"/>
        <end position="134"/>
    </location>
</feature>
<dbReference type="Proteomes" id="UP001313282">
    <property type="component" value="Unassembled WGS sequence"/>
</dbReference>